<feature type="domain" description="NADP transhydrogenase beta-like" evidence="18">
    <location>
        <begin position="12"/>
        <end position="465"/>
    </location>
</feature>
<comment type="subunit">
    <text evidence="4">Heterodimer of an alpha and a beta chain.</text>
</comment>
<protein>
    <recommendedName>
        <fullName evidence="6 16">NAD(P) transhydrogenase subunit beta</fullName>
        <ecNumber evidence="5 16">7.1.1.1</ecNumber>
    </recommendedName>
    <alternativeName>
        <fullName evidence="16">Nicotinamide nucleotide transhydrogenase subunit beta</fullName>
    </alternativeName>
</protein>
<dbReference type="SUPFAM" id="SSF52467">
    <property type="entry name" value="DHS-like NAD/FAD-binding domain"/>
    <property type="match status" value="1"/>
</dbReference>
<evidence type="ECO:0000256" key="12">
    <source>
        <dbReference type="ARBA" id="ARBA00022989"/>
    </source>
</evidence>
<evidence type="ECO:0000256" key="17">
    <source>
        <dbReference type="SAM" id="Phobius"/>
    </source>
</evidence>
<evidence type="ECO:0000256" key="4">
    <source>
        <dbReference type="ARBA" id="ARBA00011870"/>
    </source>
</evidence>
<dbReference type="PANTHER" id="PTHR44758">
    <property type="entry name" value="NAD(P) TRANSHYDROGENASE SUBUNIT BETA"/>
    <property type="match status" value="1"/>
</dbReference>
<dbReference type="EC" id="7.1.1.1" evidence="5 16"/>
<reference evidence="19 20" key="1">
    <citation type="submission" date="2023-10" db="EMBL/GenBank/DDBJ databases">
        <title>Xenorhabdus taiwanensis sp. nov., a symbiotic bacterium associated with the entomopathogenic nematode Steinernema taiwanensis.</title>
        <authorList>
            <person name="Tseng C.T."/>
            <person name="Shu H.Y."/>
            <person name="Chen M.H."/>
            <person name="Fang Y.J."/>
            <person name="Wu T.L."/>
            <person name="Lin Y.C."/>
            <person name="Huang C.J."/>
        </authorList>
    </citation>
    <scope>NUCLEOTIDE SEQUENCE [LARGE SCALE GENOMIC DNA]</scope>
    <source>
        <strain evidence="19 20">TCT-1</strain>
    </source>
</reference>
<evidence type="ECO:0000256" key="10">
    <source>
        <dbReference type="ARBA" id="ARBA00022857"/>
    </source>
</evidence>
<evidence type="ECO:0000256" key="7">
    <source>
        <dbReference type="ARBA" id="ARBA00022475"/>
    </source>
</evidence>
<feature type="transmembrane region" description="Helical" evidence="17">
    <location>
        <begin position="168"/>
        <end position="184"/>
    </location>
</feature>
<accession>A0ABM8JVU2</accession>
<evidence type="ECO:0000256" key="16">
    <source>
        <dbReference type="PIRNR" id="PIRNR000204"/>
    </source>
</evidence>
<sequence>MSNGIISSGIVTAAYIVAAILFIFSLAGLSRHESSRRGNIFGIVGMTIALIATILGPDTGKIGWIILAMVIGAVIGIRLAKKVEMTEMPELVAILHSFVGLAAVLVGFNSFITHDIFASSIMVNIHLTEVFLGVFIGAVTFTGSIVAFGKLRGKISSKPLMLPHRHKLNLAALVVSLILMFTFIKTESVGLQVFTLLVMTVIALAFGWHLVASIGGADMPVVISMLNSYSGWAAAAAGFMLSNDLLIVTGALVGSSGAILSYIMCKAMNRSFISVIAGGFGTDGSSSGDDQELGEYRETTAEDVAELLKNSTSVIITPGYGMAVAQAQYPVHDITAKLREKGINVRFGIHPVAGRLPGHMNVLLAEAKVPYDIVLEMDEINDDFSETDTVLVIGANDTVNPAAQEDPSSPIAGMPVLEVWKAQNVIVFKRSMNTGYAGVQNPLFFKDNTQMLFGDAKESVEAILRAL</sequence>
<organism evidence="19 20">
    <name type="scientific">Xenorhabdus taiwanensis</name>
    <dbReference type="NCBI Taxonomy" id="3085177"/>
    <lineage>
        <taxon>Bacteria</taxon>
        <taxon>Pseudomonadati</taxon>
        <taxon>Pseudomonadota</taxon>
        <taxon>Gammaproteobacteria</taxon>
        <taxon>Enterobacterales</taxon>
        <taxon>Morganellaceae</taxon>
        <taxon>Xenorhabdus</taxon>
    </lineage>
</organism>
<dbReference type="PIRSF" id="PIRSF000204">
    <property type="entry name" value="PNTB"/>
    <property type="match status" value="1"/>
</dbReference>
<keyword evidence="14 16" id="KW-0472">Membrane</keyword>
<comment type="catalytic activity">
    <reaction evidence="15 16">
        <text>NAD(+) + NADPH + H(+)(in) = NADH + NADP(+) + H(+)(out)</text>
        <dbReference type="Rhea" id="RHEA:47992"/>
        <dbReference type="ChEBI" id="CHEBI:15378"/>
        <dbReference type="ChEBI" id="CHEBI:57540"/>
        <dbReference type="ChEBI" id="CHEBI:57783"/>
        <dbReference type="ChEBI" id="CHEBI:57945"/>
        <dbReference type="ChEBI" id="CHEBI:58349"/>
        <dbReference type="EC" id="7.1.1.1"/>
    </reaction>
</comment>
<evidence type="ECO:0000256" key="14">
    <source>
        <dbReference type="ARBA" id="ARBA00023136"/>
    </source>
</evidence>
<dbReference type="Gene3D" id="3.40.50.1220">
    <property type="entry name" value="TPP-binding domain"/>
    <property type="match status" value="1"/>
</dbReference>
<keyword evidence="12 17" id="KW-1133">Transmembrane helix</keyword>
<comment type="subcellular location">
    <subcellularLocation>
        <location evidence="2">Cell inner membrane</location>
        <topology evidence="2">Multi-pass membrane protein</topology>
    </subcellularLocation>
</comment>
<keyword evidence="13 16" id="KW-0520">NAD</keyword>
<feature type="transmembrane region" description="Helical" evidence="17">
    <location>
        <begin position="190"/>
        <end position="212"/>
    </location>
</feature>
<evidence type="ECO:0000256" key="5">
    <source>
        <dbReference type="ARBA" id="ARBA00012943"/>
    </source>
</evidence>
<feature type="transmembrane region" description="Helical" evidence="17">
    <location>
        <begin position="62"/>
        <end position="80"/>
    </location>
</feature>
<keyword evidence="8 16" id="KW-0997">Cell inner membrane</keyword>
<evidence type="ECO:0000256" key="15">
    <source>
        <dbReference type="ARBA" id="ARBA00048202"/>
    </source>
</evidence>
<dbReference type="InterPro" id="IPR012136">
    <property type="entry name" value="NADH_DH_b"/>
</dbReference>
<keyword evidence="7 16" id="KW-1003">Cell membrane</keyword>
<evidence type="ECO:0000313" key="19">
    <source>
        <dbReference type="EMBL" id="BET96812.1"/>
    </source>
</evidence>
<feature type="transmembrane region" description="Helical" evidence="17">
    <location>
        <begin position="219"/>
        <end position="239"/>
    </location>
</feature>
<keyword evidence="9 17" id="KW-0812">Transmembrane</keyword>
<keyword evidence="10 16" id="KW-0521">NADP</keyword>
<name>A0ABM8JVU2_9GAMM</name>
<evidence type="ECO:0000256" key="11">
    <source>
        <dbReference type="ARBA" id="ARBA00022967"/>
    </source>
</evidence>
<gene>
    <name evidence="19" type="primary">pntB</name>
    <name evidence="19" type="ORF">TCT1_17330</name>
</gene>
<evidence type="ECO:0000256" key="6">
    <source>
        <dbReference type="ARBA" id="ARBA00014581"/>
    </source>
</evidence>
<evidence type="ECO:0000256" key="13">
    <source>
        <dbReference type="ARBA" id="ARBA00023027"/>
    </source>
</evidence>
<feature type="transmembrane region" description="Helical" evidence="17">
    <location>
        <begin position="92"/>
        <end position="113"/>
    </location>
</feature>
<dbReference type="InterPro" id="IPR029035">
    <property type="entry name" value="DHS-like_NAD/FAD-binding_dom"/>
</dbReference>
<evidence type="ECO:0000256" key="1">
    <source>
        <dbReference type="ARBA" id="ARBA00003943"/>
    </source>
</evidence>
<proteinExistence type="inferred from homology"/>
<comment type="similarity">
    <text evidence="3 16">Belongs to the PNT beta subunit family.</text>
</comment>
<dbReference type="NCBIfam" id="NF006974">
    <property type="entry name" value="PRK09444.1"/>
    <property type="match status" value="1"/>
</dbReference>
<evidence type="ECO:0000256" key="2">
    <source>
        <dbReference type="ARBA" id="ARBA00004429"/>
    </source>
</evidence>
<dbReference type="Pfam" id="PF02233">
    <property type="entry name" value="PNTB"/>
    <property type="match status" value="1"/>
</dbReference>
<keyword evidence="20" id="KW-1185">Reference proteome</keyword>
<feature type="transmembrane region" description="Helical" evidence="17">
    <location>
        <begin position="6"/>
        <end position="27"/>
    </location>
</feature>
<evidence type="ECO:0000313" key="20">
    <source>
        <dbReference type="Proteomes" id="UP001529514"/>
    </source>
</evidence>
<comment type="function">
    <text evidence="1 16">The transhydrogenation between NADH and NADP is coupled to respiration and ATP hydrolysis and functions as a proton pump across the membrane.</text>
</comment>
<evidence type="ECO:0000259" key="18">
    <source>
        <dbReference type="Pfam" id="PF02233"/>
    </source>
</evidence>
<dbReference type="Proteomes" id="UP001529514">
    <property type="component" value="Chromosome"/>
</dbReference>
<evidence type="ECO:0000256" key="8">
    <source>
        <dbReference type="ARBA" id="ARBA00022519"/>
    </source>
</evidence>
<feature type="transmembrane region" description="Helical" evidence="17">
    <location>
        <begin position="39"/>
        <end position="56"/>
    </location>
</feature>
<dbReference type="EMBL" id="AP028978">
    <property type="protein sequence ID" value="BET96812.1"/>
    <property type="molecule type" value="Genomic_DNA"/>
</dbReference>
<feature type="transmembrane region" description="Helical" evidence="17">
    <location>
        <begin position="245"/>
        <end position="265"/>
    </location>
</feature>
<dbReference type="InterPro" id="IPR034300">
    <property type="entry name" value="PNTB-like"/>
</dbReference>
<keyword evidence="11 16" id="KW-1278">Translocase</keyword>
<feature type="transmembrane region" description="Helical" evidence="17">
    <location>
        <begin position="125"/>
        <end position="148"/>
    </location>
</feature>
<dbReference type="PANTHER" id="PTHR44758:SF1">
    <property type="entry name" value="NAD(P) TRANSHYDROGENASE SUBUNIT BETA"/>
    <property type="match status" value="1"/>
</dbReference>
<evidence type="ECO:0000256" key="9">
    <source>
        <dbReference type="ARBA" id="ARBA00022692"/>
    </source>
</evidence>
<evidence type="ECO:0000256" key="3">
    <source>
        <dbReference type="ARBA" id="ARBA00007919"/>
    </source>
</evidence>